<dbReference type="AlphaFoldDB" id="C3ZR29"/>
<sequence>MSDLIYRHEGIGVSRGAGSCSSRRQARPCPSPWVGRVGPPGWVLVGPGPCARTHQPPSQPPPGLPTGAERSLRSELVWENHDFPSFVCKVVGRSGRESGQFRVPSAICTPLDNILGTLIHLSTEPTGIGAGTTALGRELTVFTARNPEIWSAIELAPPSWMFMNQRWGIMG</sequence>
<accession>C3ZR29</accession>
<feature type="region of interest" description="Disordered" evidence="1">
    <location>
        <begin position="46"/>
        <end position="69"/>
    </location>
</feature>
<name>C3ZR29_BRAFL</name>
<reference evidence="2" key="1">
    <citation type="journal article" date="2008" name="Nature">
        <title>The amphioxus genome and the evolution of the chordate karyotype.</title>
        <authorList>
            <consortium name="US DOE Joint Genome Institute (JGI-PGF)"/>
            <person name="Putnam N.H."/>
            <person name="Butts T."/>
            <person name="Ferrier D.E.K."/>
            <person name="Furlong R.F."/>
            <person name="Hellsten U."/>
            <person name="Kawashima T."/>
            <person name="Robinson-Rechavi M."/>
            <person name="Shoguchi E."/>
            <person name="Terry A."/>
            <person name="Yu J.-K."/>
            <person name="Benito-Gutierrez E.L."/>
            <person name="Dubchak I."/>
            <person name="Garcia-Fernandez J."/>
            <person name="Gibson-Brown J.J."/>
            <person name="Grigoriev I.V."/>
            <person name="Horton A.C."/>
            <person name="de Jong P.J."/>
            <person name="Jurka J."/>
            <person name="Kapitonov V.V."/>
            <person name="Kohara Y."/>
            <person name="Kuroki Y."/>
            <person name="Lindquist E."/>
            <person name="Lucas S."/>
            <person name="Osoegawa K."/>
            <person name="Pennacchio L.A."/>
            <person name="Salamov A.A."/>
            <person name="Satou Y."/>
            <person name="Sauka-Spengler T."/>
            <person name="Schmutz J."/>
            <person name="Shin-I T."/>
            <person name="Toyoda A."/>
            <person name="Bronner-Fraser M."/>
            <person name="Fujiyama A."/>
            <person name="Holland L.Z."/>
            <person name="Holland P.W.H."/>
            <person name="Satoh N."/>
            <person name="Rokhsar D.S."/>
        </authorList>
    </citation>
    <scope>NUCLEOTIDE SEQUENCE [LARGE SCALE GENOMIC DNA]</scope>
    <source>
        <strain evidence="2">S238N-H82</strain>
        <tissue evidence="2">Testes</tissue>
    </source>
</reference>
<dbReference type="EMBL" id="GG666664">
    <property type="protein sequence ID" value="EEN44902.1"/>
    <property type="molecule type" value="Genomic_DNA"/>
</dbReference>
<dbReference type="InParanoid" id="C3ZR29"/>
<protein>
    <submittedName>
        <fullName evidence="2">Uncharacterized protein</fullName>
    </submittedName>
</protein>
<organism>
    <name type="scientific">Branchiostoma floridae</name>
    <name type="common">Florida lancelet</name>
    <name type="synonym">Amphioxus</name>
    <dbReference type="NCBI Taxonomy" id="7739"/>
    <lineage>
        <taxon>Eukaryota</taxon>
        <taxon>Metazoa</taxon>
        <taxon>Chordata</taxon>
        <taxon>Cephalochordata</taxon>
        <taxon>Leptocardii</taxon>
        <taxon>Amphioxiformes</taxon>
        <taxon>Branchiostomatidae</taxon>
        <taxon>Branchiostoma</taxon>
    </lineage>
</organism>
<evidence type="ECO:0000256" key="1">
    <source>
        <dbReference type="SAM" id="MobiDB-lite"/>
    </source>
</evidence>
<gene>
    <name evidence="2" type="ORF">BRAFLDRAFT_89078</name>
</gene>
<proteinExistence type="predicted"/>
<evidence type="ECO:0000313" key="2">
    <source>
        <dbReference type="EMBL" id="EEN44902.1"/>
    </source>
</evidence>